<proteinExistence type="predicted"/>
<dbReference type="EMBL" id="AP015029">
    <property type="protein sequence ID" value="BAW21186.1"/>
    <property type="molecule type" value="Genomic_DNA"/>
</dbReference>
<reference evidence="1 2" key="1">
    <citation type="submission" date="2015-11" db="EMBL/GenBank/DDBJ databases">
        <title>Complete genome sequencing of a biphenyl-degrading bacterium, Pseudomonas putida KF715 (=NBRC110667).</title>
        <authorList>
            <person name="Suenaga H."/>
            <person name="Fujihara N."/>
            <person name="Watanabe T."/>
            <person name="Hirose J."/>
            <person name="Kimura N."/>
            <person name="Yamazoe A."/>
            <person name="Hosoyama A."/>
            <person name="Shimodaira J."/>
            <person name="Furukawa K."/>
        </authorList>
    </citation>
    <scope>NUCLEOTIDE SEQUENCE [LARGE SCALE GENOMIC DNA]</scope>
    <source>
        <strain evidence="1 2">KF715</strain>
    </source>
</reference>
<evidence type="ECO:0000313" key="2">
    <source>
        <dbReference type="Proteomes" id="UP000218731"/>
    </source>
</evidence>
<gene>
    <name evidence="1" type="ORF">KF715C_ch6130</name>
</gene>
<organism evidence="1 2">
    <name type="scientific">Pseudomonas putida</name>
    <name type="common">Arthrobacter siderocapsulatus</name>
    <dbReference type="NCBI Taxonomy" id="303"/>
    <lineage>
        <taxon>Bacteria</taxon>
        <taxon>Pseudomonadati</taxon>
        <taxon>Pseudomonadota</taxon>
        <taxon>Gammaproteobacteria</taxon>
        <taxon>Pseudomonadales</taxon>
        <taxon>Pseudomonadaceae</taxon>
        <taxon>Pseudomonas</taxon>
    </lineage>
</organism>
<sequence length="70" mass="7934">MIEDLMGQETPAWHGEPGCTDLYRLDNSERESYRGVLLTLPLRTVSPRLNSQMPLTARWDTPSQAMELSA</sequence>
<protein>
    <submittedName>
        <fullName evidence="1">Type I restriction-modification enzyme, R subunit</fullName>
    </submittedName>
</protein>
<dbReference type="Proteomes" id="UP000218731">
    <property type="component" value="Chromosome 1"/>
</dbReference>
<evidence type="ECO:0000313" key="1">
    <source>
        <dbReference type="EMBL" id="BAW21186.1"/>
    </source>
</evidence>
<accession>A0A1L7N6Y9</accession>
<name>A0A1L7N6Y9_PSEPU</name>
<dbReference type="AlphaFoldDB" id="A0A1L7N6Y9"/>